<name>A0AAD6DWH1_9EURO</name>
<gene>
    <name evidence="1" type="ORF">N7450_002651</name>
</gene>
<proteinExistence type="predicted"/>
<evidence type="ECO:0000313" key="2">
    <source>
        <dbReference type="Proteomes" id="UP001216150"/>
    </source>
</evidence>
<dbReference type="Proteomes" id="UP001216150">
    <property type="component" value="Unassembled WGS sequence"/>
</dbReference>
<accession>A0AAD6DWH1</accession>
<dbReference type="AlphaFoldDB" id="A0AAD6DWH1"/>
<keyword evidence="2" id="KW-1185">Reference proteome</keyword>
<comment type="caution">
    <text evidence="1">The sequence shown here is derived from an EMBL/GenBank/DDBJ whole genome shotgun (WGS) entry which is preliminary data.</text>
</comment>
<sequence>MLHSLQVDFIQEDERGSTEEDELATFSWVPYSFQDSTPLRICFQGLIWSVYGYTAHGSVTPVPCNSWFMKFLTLRSTAVPLRLGR</sequence>
<protein>
    <submittedName>
        <fullName evidence="1">Uncharacterized protein</fullName>
    </submittedName>
</protein>
<dbReference type="EMBL" id="JAQJAC010000002">
    <property type="protein sequence ID" value="KAJ5596193.1"/>
    <property type="molecule type" value="Genomic_DNA"/>
</dbReference>
<evidence type="ECO:0000313" key="1">
    <source>
        <dbReference type="EMBL" id="KAJ5596193.1"/>
    </source>
</evidence>
<reference evidence="1 2" key="1">
    <citation type="journal article" date="2023" name="IMA Fungus">
        <title>Comparative genomic study of the Penicillium genus elucidates a diverse pangenome and 15 lateral gene transfer events.</title>
        <authorList>
            <person name="Petersen C."/>
            <person name="Sorensen T."/>
            <person name="Nielsen M.R."/>
            <person name="Sondergaard T.E."/>
            <person name="Sorensen J.L."/>
            <person name="Fitzpatrick D.A."/>
            <person name="Frisvad J.C."/>
            <person name="Nielsen K.L."/>
        </authorList>
    </citation>
    <scope>NUCLEOTIDE SEQUENCE [LARGE SCALE GENOMIC DNA]</scope>
    <source>
        <strain evidence="1 2">IBT 29057</strain>
    </source>
</reference>
<organism evidence="1 2">
    <name type="scientific">Penicillium hetheringtonii</name>
    <dbReference type="NCBI Taxonomy" id="911720"/>
    <lineage>
        <taxon>Eukaryota</taxon>
        <taxon>Fungi</taxon>
        <taxon>Dikarya</taxon>
        <taxon>Ascomycota</taxon>
        <taxon>Pezizomycotina</taxon>
        <taxon>Eurotiomycetes</taxon>
        <taxon>Eurotiomycetidae</taxon>
        <taxon>Eurotiales</taxon>
        <taxon>Aspergillaceae</taxon>
        <taxon>Penicillium</taxon>
    </lineage>
</organism>